<dbReference type="EMBL" id="JAPZBQ010000002">
    <property type="protein sequence ID" value="KAJ5345123.1"/>
    <property type="molecule type" value="Genomic_DNA"/>
</dbReference>
<evidence type="ECO:0000259" key="1">
    <source>
        <dbReference type="PROSITE" id="PS50181"/>
    </source>
</evidence>
<feature type="domain" description="F-box" evidence="1">
    <location>
        <begin position="6"/>
        <end position="55"/>
    </location>
</feature>
<dbReference type="Proteomes" id="UP001147695">
    <property type="component" value="Unassembled WGS sequence"/>
</dbReference>
<accession>A0A9W9QW30</accession>
<protein>
    <recommendedName>
        <fullName evidence="1">F-box domain-containing protein</fullName>
    </recommendedName>
</protein>
<dbReference type="SUPFAM" id="SSF81383">
    <property type="entry name" value="F-box domain"/>
    <property type="match status" value="1"/>
</dbReference>
<gene>
    <name evidence="2" type="ORF">N7452_003127</name>
</gene>
<dbReference type="AlphaFoldDB" id="A0A9W9QW30"/>
<evidence type="ECO:0000313" key="2">
    <source>
        <dbReference type="EMBL" id="KAJ5345123.1"/>
    </source>
</evidence>
<proteinExistence type="predicted"/>
<organism evidence="2 3">
    <name type="scientific">Penicillium brevicompactum</name>
    <dbReference type="NCBI Taxonomy" id="5074"/>
    <lineage>
        <taxon>Eukaryota</taxon>
        <taxon>Fungi</taxon>
        <taxon>Dikarya</taxon>
        <taxon>Ascomycota</taxon>
        <taxon>Pezizomycotina</taxon>
        <taxon>Eurotiomycetes</taxon>
        <taxon>Eurotiomycetidae</taxon>
        <taxon>Eurotiales</taxon>
        <taxon>Aspergillaceae</taxon>
        <taxon>Penicillium</taxon>
    </lineage>
</organism>
<dbReference type="PROSITE" id="PS50181">
    <property type="entry name" value="FBOX"/>
    <property type="match status" value="1"/>
</dbReference>
<dbReference type="InterPro" id="IPR036047">
    <property type="entry name" value="F-box-like_dom_sf"/>
</dbReference>
<dbReference type="InterPro" id="IPR001810">
    <property type="entry name" value="F-box_dom"/>
</dbReference>
<evidence type="ECO:0000313" key="3">
    <source>
        <dbReference type="Proteomes" id="UP001147695"/>
    </source>
</evidence>
<sequence>MDPYKPNPLGSLPTELILKVRESLSLGDVRSLAKCNRRFYMLFQDTVLRTVYCHICKEFHEHKGDGFGLSGPVSQSTSQLPCAHSCHAKLRCLQLPNIRSEYVFYHVQLKSAMKRFHVGPKCGITTQSLSYKEVTQYSGWTTDPTFGKHTLFSVEAMICGNPPSLHLRAQTTILYRRNQGAETFPSKICVKLWRDTLSFGWKDLNSMVTAAEEHYTDRTIRQFCVEETTLRKINCECSIDHELRVHNLQNGTRAAFVVTKWLDLGEDQFQTDRRWTQNCTNRWYQNFGQSRAASPRATFENACPEDNSALTAGLRSVACLRDQSYQCWQRVIVSSGTHFNGWVQ</sequence>
<comment type="caution">
    <text evidence="2">The sequence shown here is derived from an EMBL/GenBank/DDBJ whole genome shotgun (WGS) entry which is preliminary data.</text>
</comment>
<reference evidence="2" key="2">
    <citation type="journal article" date="2023" name="IMA Fungus">
        <title>Comparative genomic study of the Penicillium genus elucidates a diverse pangenome and 15 lateral gene transfer events.</title>
        <authorList>
            <person name="Petersen C."/>
            <person name="Sorensen T."/>
            <person name="Nielsen M.R."/>
            <person name="Sondergaard T.E."/>
            <person name="Sorensen J.L."/>
            <person name="Fitzpatrick D.A."/>
            <person name="Frisvad J.C."/>
            <person name="Nielsen K.L."/>
        </authorList>
    </citation>
    <scope>NUCLEOTIDE SEQUENCE</scope>
    <source>
        <strain evidence="2">IBT 35673</strain>
    </source>
</reference>
<name>A0A9W9QW30_PENBR</name>
<reference evidence="2" key="1">
    <citation type="submission" date="2022-12" db="EMBL/GenBank/DDBJ databases">
        <authorList>
            <person name="Petersen C."/>
        </authorList>
    </citation>
    <scope>NUCLEOTIDE SEQUENCE</scope>
    <source>
        <strain evidence="2">IBT 35673</strain>
    </source>
</reference>